<dbReference type="EMBL" id="SNRW01001176">
    <property type="protein sequence ID" value="KAA6397457.1"/>
    <property type="molecule type" value="Genomic_DNA"/>
</dbReference>
<evidence type="ECO:0000313" key="1">
    <source>
        <dbReference type="EMBL" id="KAA6397457.1"/>
    </source>
</evidence>
<protein>
    <submittedName>
        <fullName evidence="1">Uncharacterized protein</fullName>
    </submittedName>
</protein>
<comment type="caution">
    <text evidence="1">The sequence shown here is derived from an EMBL/GenBank/DDBJ whole genome shotgun (WGS) entry which is preliminary data.</text>
</comment>
<proteinExistence type="predicted"/>
<accession>A0A5J4WQQ1</accession>
<evidence type="ECO:0000313" key="2">
    <source>
        <dbReference type="Proteomes" id="UP000324800"/>
    </source>
</evidence>
<reference evidence="1 2" key="1">
    <citation type="submission" date="2019-03" db="EMBL/GenBank/DDBJ databases">
        <title>Single cell metagenomics reveals metabolic interactions within the superorganism composed of flagellate Streblomastix strix and complex community of Bacteroidetes bacteria on its surface.</title>
        <authorList>
            <person name="Treitli S.C."/>
            <person name="Kolisko M."/>
            <person name="Husnik F."/>
            <person name="Keeling P."/>
            <person name="Hampl V."/>
        </authorList>
    </citation>
    <scope>NUCLEOTIDE SEQUENCE [LARGE SCALE GENOMIC DNA]</scope>
    <source>
        <strain evidence="1">ST1C</strain>
    </source>
</reference>
<name>A0A5J4WQQ1_9EUKA</name>
<organism evidence="1 2">
    <name type="scientific">Streblomastix strix</name>
    <dbReference type="NCBI Taxonomy" id="222440"/>
    <lineage>
        <taxon>Eukaryota</taxon>
        <taxon>Metamonada</taxon>
        <taxon>Preaxostyla</taxon>
        <taxon>Oxymonadida</taxon>
        <taxon>Streblomastigidae</taxon>
        <taxon>Streblomastix</taxon>
    </lineage>
</organism>
<sequence>MFCCLQVAQFESDDRMVKVVVFVSISSPSCLILLASTQFRQERIKTESHLQDQLQMKGYDNGSNKVSPCNGSSEATSESSFYELNLEITNWKERVIGGSSYPTVYTCSRLDTLEISTSWTIRDNPGFSASPIKICQVDERLKEIKSKLERRDHKQWVVTCLCVTKTIVKI</sequence>
<dbReference type="Proteomes" id="UP000324800">
    <property type="component" value="Unassembled WGS sequence"/>
</dbReference>
<gene>
    <name evidence="1" type="ORF">EZS28_007021</name>
</gene>
<dbReference type="AlphaFoldDB" id="A0A5J4WQQ1"/>